<evidence type="ECO:0000313" key="4">
    <source>
        <dbReference type="EMBL" id="THE65473.1"/>
    </source>
</evidence>
<evidence type="ECO:0000259" key="3">
    <source>
        <dbReference type="Pfam" id="PF23951"/>
    </source>
</evidence>
<feature type="compositionally biased region" description="Acidic residues" evidence="1">
    <location>
        <begin position="881"/>
        <end position="894"/>
    </location>
</feature>
<dbReference type="AlphaFoldDB" id="A0A4S3TQC6"/>
<comment type="caution">
    <text evidence="4">The sequence shown here is derived from an EMBL/GenBank/DDBJ whole genome shotgun (WGS) entry which is preliminary data.</text>
</comment>
<dbReference type="Gene3D" id="2.60.40.10">
    <property type="entry name" value="Immunoglobulins"/>
    <property type="match status" value="1"/>
</dbReference>
<accession>A0A4S3TQC6</accession>
<dbReference type="InterPro" id="IPR013783">
    <property type="entry name" value="Ig-like_fold"/>
</dbReference>
<name>A0A4S3TQC6_9EURY</name>
<feature type="domain" description="DUF7282" evidence="3">
    <location>
        <begin position="531"/>
        <end position="644"/>
    </location>
</feature>
<evidence type="ECO:0000256" key="1">
    <source>
        <dbReference type="SAM" id="MobiDB-lite"/>
    </source>
</evidence>
<organism evidence="4 5">
    <name type="scientific">Salinadaptatus halalkaliphilus</name>
    <dbReference type="NCBI Taxonomy" id="2419781"/>
    <lineage>
        <taxon>Archaea</taxon>
        <taxon>Methanobacteriati</taxon>
        <taxon>Methanobacteriota</taxon>
        <taxon>Stenosarchaea group</taxon>
        <taxon>Halobacteria</taxon>
        <taxon>Halobacteriales</taxon>
        <taxon>Natrialbaceae</taxon>
        <taxon>Salinadaptatus</taxon>
    </lineage>
</organism>
<dbReference type="OrthoDB" id="325633at2157"/>
<keyword evidence="5" id="KW-1185">Reference proteome</keyword>
<protein>
    <submittedName>
        <fullName evidence="4">Uncharacterized protein</fullName>
    </submittedName>
</protein>
<dbReference type="Pfam" id="PF23951">
    <property type="entry name" value="DUF7282"/>
    <property type="match status" value="1"/>
</dbReference>
<dbReference type="InterPro" id="IPR011635">
    <property type="entry name" value="CARDB"/>
</dbReference>
<dbReference type="InterPro" id="IPR055706">
    <property type="entry name" value="Slg1/2_DUF7282"/>
</dbReference>
<reference evidence="4 5" key="1">
    <citation type="submission" date="2018-10" db="EMBL/GenBank/DDBJ databases">
        <title>Natronolimnobius sp. XQ-INN 246 isolated from Inner Mongolia Autonomous Region of China.</title>
        <authorList>
            <person name="Xue Q."/>
        </authorList>
    </citation>
    <scope>NUCLEOTIDE SEQUENCE [LARGE SCALE GENOMIC DNA]</scope>
    <source>
        <strain evidence="4 5">XQ-INN 246</strain>
    </source>
</reference>
<feature type="compositionally biased region" description="Acidic residues" evidence="1">
    <location>
        <begin position="1182"/>
        <end position="1243"/>
    </location>
</feature>
<feature type="region of interest" description="Disordered" evidence="1">
    <location>
        <begin position="1148"/>
        <end position="1167"/>
    </location>
</feature>
<dbReference type="Proteomes" id="UP000318864">
    <property type="component" value="Unassembled WGS sequence"/>
</dbReference>
<evidence type="ECO:0000313" key="5">
    <source>
        <dbReference type="Proteomes" id="UP000318864"/>
    </source>
</evidence>
<evidence type="ECO:0000259" key="2">
    <source>
        <dbReference type="Pfam" id="PF07705"/>
    </source>
</evidence>
<feature type="region of interest" description="Disordered" evidence="1">
    <location>
        <begin position="873"/>
        <end position="894"/>
    </location>
</feature>
<feature type="domain" description="CARDB" evidence="2">
    <location>
        <begin position="1092"/>
        <end position="1163"/>
    </location>
</feature>
<sequence>MNRELVVVLALVMATSAVALPMLGGGIAAATTDAEPDGQSSIDSGSALESADTTIAASAVDTIQAVDGTQDDADAVEAGVDDGIDLLQSQGIEVSQAQRTAALETAEAAAAQHQEASAEQVQAATAGAVAGTLVQEQRIEVDQVQVAVGGATEGALAQHQQANATQLQAAAWGGTHGAVAQSQRVDLEQLQVAAYGATAGAASEAGEREIGHVPTIQEATQGGAYGVLEQYQTLTAEQRQQVTLEHVQFAATGASAGALEGTTEAALETEQDVAVEQYQHADIKQVQKAAAGAAAGAIDQRQTVTVEQTQAAARGAGSGPLKTVQATDLEQIQRISITQIQAASFGAAKGSIEQHQAATVEQIQAAADGAAHGALVQEQTVSVTQIQHAATGAATGALETAVQEQIVDVEQIQAAASGASEGAVIQRQVVDVSQVQSLASGGGSGALVQHQEATVEQIQSAAKGASQETARAVQYQRISVTQLQTLTQETAADATAYAVSEGFDDETQLVQFIEIDVVQKLETIDELEGTASISIVDQESDGETVIVGSVELSAGGFVAIYDGVAADVDPDDVTGVSDYLEAGEYDDLEITLEDALEESQPVVAVVHHDTTEDQTFQYVESGGVEDEPYVTDGGGPVLDGAFVTIEDEPDEPTATLTVTDQAGDGESLVVDDASAPVDYGLIVSDEDGAQLGESIPFNATETVENESIGLDPALEDDATLEVAVVDAADEDPIESETIEYTLEDKPPAFEAEFPTCQRGEITGSFEDGDSVIVATGFYEASGFGNTLGEYGITVGDDVEAPLEGTIVFEVGEEFAVTETDEGGFIEVPPGEFGAAITGIASPDAIPGSIDHPNPDASDCLEDVRPGLPTLEVVDATPADDTASDDIDTEPSPDGETIDVTFGYTNPNESPLPLGSEFVEGTTEDEPIAELEPEEGEFTVEWIPESDEEQLVWGVDMTRYDYDEDAVEPAATPPAGEILPDEPAEPAIFDAAITNVTDPVTQGEPIDVDAEIENVGGESDTQAIELAIADEVRDSTEVTLEPNATDIVSLSASIDDLEPGDYPLTVSSANETVETTVTIEPVDEAGEFVLTDLSGPPTGIAGEDVTLVATITNEGEAAASQTVTYTVDDEVVVEETVELEPGLWTTETFSAELPPGESSHTIATDDDEASLTITAQDVPGTDDIFEEGPTEDGPETEPEEEPTEDAPAEDDTEETPTEDDTEETPENESGDDAPDAADGDEVGTDTENGPATAADS</sequence>
<gene>
    <name evidence="4" type="ORF">D8Y22_08835</name>
</gene>
<dbReference type="Pfam" id="PF07705">
    <property type="entry name" value="CARDB"/>
    <property type="match status" value="1"/>
</dbReference>
<dbReference type="EMBL" id="RBZW01000021">
    <property type="protein sequence ID" value="THE65473.1"/>
    <property type="molecule type" value="Genomic_DNA"/>
</dbReference>
<proteinExistence type="predicted"/>
<feature type="compositionally biased region" description="Polar residues" evidence="1">
    <location>
        <begin position="1244"/>
        <end position="1255"/>
    </location>
</feature>
<feature type="region of interest" description="Disordered" evidence="1">
    <location>
        <begin position="1174"/>
        <end position="1255"/>
    </location>
</feature>